<keyword evidence="5 7" id="KW-1133">Transmembrane helix</keyword>
<feature type="transmembrane region" description="Helical" evidence="7">
    <location>
        <begin position="77"/>
        <end position="103"/>
    </location>
</feature>
<dbReference type="GO" id="GO:0009055">
    <property type="term" value="F:electron transfer activity"/>
    <property type="evidence" value="ECO:0007669"/>
    <property type="project" value="TreeGrafter"/>
</dbReference>
<name>A0A1Z4UY36_9CYAN</name>
<dbReference type="Proteomes" id="UP000218702">
    <property type="component" value="Chromosome"/>
</dbReference>
<dbReference type="Pfam" id="PF02322">
    <property type="entry name" value="Cyt_bd_oxida_II"/>
    <property type="match status" value="1"/>
</dbReference>
<feature type="transmembrane region" description="Helical" evidence="7">
    <location>
        <begin position="115"/>
        <end position="142"/>
    </location>
</feature>
<keyword evidence="4 7" id="KW-0812">Transmembrane</keyword>
<evidence type="ECO:0000256" key="6">
    <source>
        <dbReference type="ARBA" id="ARBA00023136"/>
    </source>
</evidence>
<evidence type="ECO:0000256" key="3">
    <source>
        <dbReference type="ARBA" id="ARBA00022475"/>
    </source>
</evidence>
<evidence type="ECO:0000313" key="9">
    <source>
        <dbReference type="Proteomes" id="UP000218702"/>
    </source>
</evidence>
<dbReference type="GO" id="GO:0019646">
    <property type="term" value="P:aerobic electron transport chain"/>
    <property type="evidence" value="ECO:0007669"/>
    <property type="project" value="TreeGrafter"/>
</dbReference>
<comment type="similarity">
    <text evidence="2">Belongs to the cytochrome ubiquinol oxidase subunit 2 family.</text>
</comment>
<dbReference type="EMBL" id="AP018316">
    <property type="protein sequence ID" value="BAZ84019.1"/>
    <property type="molecule type" value="Genomic_DNA"/>
</dbReference>
<dbReference type="NCBIfam" id="TIGR00203">
    <property type="entry name" value="cydB"/>
    <property type="match status" value="1"/>
</dbReference>
<dbReference type="RefSeq" id="WP_039204923.1">
    <property type="nucleotide sequence ID" value="NZ_AP018316.1"/>
</dbReference>
<evidence type="ECO:0000256" key="4">
    <source>
        <dbReference type="ARBA" id="ARBA00022692"/>
    </source>
</evidence>
<evidence type="ECO:0000313" key="8">
    <source>
        <dbReference type="EMBL" id="BAZ84019.1"/>
    </source>
</evidence>
<comment type="subcellular location">
    <subcellularLocation>
        <location evidence="1">Cell membrane</location>
        <topology evidence="1">Multi-pass membrane protein</topology>
    </subcellularLocation>
</comment>
<dbReference type="GO" id="GO:0070069">
    <property type="term" value="C:cytochrome complex"/>
    <property type="evidence" value="ECO:0007669"/>
    <property type="project" value="TreeGrafter"/>
</dbReference>
<proteinExistence type="inferred from homology"/>
<keyword evidence="3" id="KW-1003">Cell membrane</keyword>
<feature type="transmembrane region" description="Helical" evidence="7">
    <location>
        <begin position="297"/>
        <end position="318"/>
    </location>
</feature>
<keyword evidence="9" id="KW-1185">Reference proteome</keyword>
<dbReference type="GO" id="GO:0016682">
    <property type="term" value="F:oxidoreductase activity, acting on diphenols and related substances as donors, oxygen as acceptor"/>
    <property type="evidence" value="ECO:0007669"/>
    <property type="project" value="TreeGrafter"/>
</dbReference>
<dbReference type="AlphaFoldDB" id="A0A1Z4UY36"/>
<feature type="transmembrane region" description="Helical" evidence="7">
    <location>
        <begin position="231"/>
        <end position="251"/>
    </location>
</feature>
<evidence type="ECO:0000256" key="5">
    <source>
        <dbReference type="ARBA" id="ARBA00022989"/>
    </source>
</evidence>
<evidence type="ECO:0000256" key="7">
    <source>
        <dbReference type="SAM" id="Phobius"/>
    </source>
</evidence>
<feature type="transmembrane region" description="Helical" evidence="7">
    <location>
        <begin position="263"/>
        <end position="285"/>
    </location>
</feature>
<accession>A0A1Z4UY36</accession>
<evidence type="ECO:0000256" key="2">
    <source>
        <dbReference type="ARBA" id="ARBA00007543"/>
    </source>
</evidence>
<feature type="transmembrane region" description="Helical" evidence="7">
    <location>
        <begin position="195"/>
        <end position="219"/>
    </location>
</feature>
<gene>
    <name evidence="8" type="ORF">NIES806_01990</name>
</gene>
<dbReference type="PANTHER" id="PTHR43141">
    <property type="entry name" value="CYTOCHROME BD2 SUBUNIT II"/>
    <property type="match status" value="1"/>
</dbReference>
<evidence type="ECO:0000256" key="1">
    <source>
        <dbReference type="ARBA" id="ARBA00004651"/>
    </source>
</evidence>
<sequence length="337" mass="37555">MDTLERILPIVWFGIIALFLSIYLITDGFDLGVGILTFRRKNEEEKGILINTLSSVWDANETWLVCTGGALFGAFPLAYATIVHALYIPITCMVIGFILRAVAFEFREHSHNKTFWSFAFAGGSLLATLSQGLILGGVLAGIKVDSTGAFIGGIWDWLNLPSILVALTVMQGYVMIGATYLIIKTEGELQKTYYRTALLSTWATVIGAILITAAVPVYYENIRDRLFHQPEVFIFALIPILALLAVSRLIYSINARQEMTPFIWAVVVFLITTVGLAFVIFPYIIPTQITIFEAASSFSSQVLMITFIGFFVPIMLFYNAYLYRVFRGKVVSSHYGE</sequence>
<reference evidence="8 9" key="1">
    <citation type="submission" date="2017-06" db="EMBL/GenBank/DDBJ databases">
        <title>Genome sequencing of cyanobaciteial culture collection at National Institute for Environmental Studies (NIES).</title>
        <authorList>
            <person name="Hirose Y."/>
            <person name="Shimura Y."/>
            <person name="Fujisawa T."/>
            <person name="Nakamura Y."/>
            <person name="Kawachi M."/>
        </authorList>
    </citation>
    <scope>NUCLEOTIDE SEQUENCE [LARGE SCALE GENOMIC DNA]</scope>
    <source>
        <strain evidence="8 9">NIES-806</strain>
    </source>
</reference>
<keyword evidence="6 7" id="KW-0472">Membrane</keyword>
<feature type="transmembrane region" description="Helical" evidence="7">
    <location>
        <begin position="7"/>
        <end position="26"/>
    </location>
</feature>
<dbReference type="InterPro" id="IPR003317">
    <property type="entry name" value="Cyt-d_oxidase_su2"/>
</dbReference>
<organism evidence="8 9">
    <name type="scientific">Dolichospermum compactum NIES-806</name>
    <dbReference type="NCBI Taxonomy" id="1973481"/>
    <lineage>
        <taxon>Bacteria</taxon>
        <taxon>Bacillati</taxon>
        <taxon>Cyanobacteriota</taxon>
        <taxon>Cyanophyceae</taxon>
        <taxon>Nostocales</taxon>
        <taxon>Aphanizomenonaceae</taxon>
        <taxon>Dolichospermum</taxon>
        <taxon>Dolichospermum compactum</taxon>
    </lineage>
</organism>
<dbReference type="GO" id="GO:0005886">
    <property type="term" value="C:plasma membrane"/>
    <property type="evidence" value="ECO:0007669"/>
    <property type="project" value="UniProtKB-SubCell"/>
</dbReference>
<dbReference type="KEGG" id="dcm:NIES806_01990"/>
<dbReference type="OrthoDB" id="9776710at2"/>
<protein>
    <submittedName>
        <fullName evidence="8">Cytochrome bd ubiquinol oxidase, subunit II</fullName>
    </submittedName>
</protein>
<feature type="transmembrane region" description="Helical" evidence="7">
    <location>
        <begin position="162"/>
        <end position="183"/>
    </location>
</feature>
<dbReference type="PANTHER" id="PTHR43141:SF4">
    <property type="entry name" value="CYTOCHROME BD2 SUBUNIT II"/>
    <property type="match status" value="1"/>
</dbReference>